<keyword evidence="3" id="KW-1185">Reference proteome</keyword>
<gene>
    <name evidence="2" type="ORF">FNB15_01010</name>
</gene>
<evidence type="ECO:0000313" key="2">
    <source>
        <dbReference type="EMBL" id="QDO95943.1"/>
    </source>
</evidence>
<dbReference type="GO" id="GO:0016491">
    <property type="term" value="F:oxidoreductase activity"/>
    <property type="evidence" value="ECO:0007669"/>
    <property type="project" value="InterPro"/>
</dbReference>
<evidence type="ECO:0000256" key="1">
    <source>
        <dbReference type="SAM" id="Phobius"/>
    </source>
</evidence>
<dbReference type="Gene3D" id="3.40.109.10">
    <property type="entry name" value="NADH Oxidase"/>
    <property type="match status" value="1"/>
</dbReference>
<sequence>MAVSRRGFIRVIGGGVVGTALVGGGLQGCDRMPASAVAPWNGAPAGETDPRQRALSWALLAPNPHNMQPWLVDLRREGEILLHVDRTRLLPETDPFARQIVIGHGTFLELLVLAAGADGYRCEIDYFPQGQPAEGEVDDRPLARIRLQRDSVTNDPLFAQIPHRRSTKEPYLAQALQPDHARDLQVAHRAGPAQLTITSDAALAAGLRGITERAMLIELQTPRALKESIDRLRVGADAIAAQPDGIELHGPFFWWLSKLGLMTPEKAMTPGTMAWQGGIDYALGWARATPAFGWLTTVANDRVSQIEAGRAYVRLNLKATELGVVMHPVSQVLQEYPEMAALQRDFAAMIGVAAGQTVQMLFRLGYSDPVPPSPRRPLDALLMS</sequence>
<dbReference type="NCBIfam" id="NF047509">
    <property type="entry name" value="Rv3131_FMN_oxido"/>
    <property type="match status" value="1"/>
</dbReference>
<name>A0A516GWM7_9PROT</name>
<dbReference type="RefSeq" id="WP_144066924.1">
    <property type="nucleotide sequence ID" value="NZ_CP041636.1"/>
</dbReference>
<dbReference type="SUPFAM" id="SSF55469">
    <property type="entry name" value="FMN-dependent nitroreductase-like"/>
    <property type="match status" value="1"/>
</dbReference>
<keyword evidence="1" id="KW-0472">Membrane</keyword>
<dbReference type="PROSITE" id="PS51257">
    <property type="entry name" value="PROKAR_LIPOPROTEIN"/>
    <property type="match status" value="1"/>
</dbReference>
<proteinExistence type="predicted"/>
<organism evidence="2 3">
    <name type="scientific">Ferrovibrio terrae</name>
    <dbReference type="NCBI Taxonomy" id="2594003"/>
    <lineage>
        <taxon>Bacteria</taxon>
        <taxon>Pseudomonadati</taxon>
        <taxon>Pseudomonadota</taxon>
        <taxon>Alphaproteobacteria</taxon>
        <taxon>Rhodospirillales</taxon>
        <taxon>Rhodospirillaceae</taxon>
        <taxon>Ferrovibrio</taxon>
    </lineage>
</organism>
<keyword evidence="1" id="KW-1133">Transmembrane helix</keyword>
<evidence type="ECO:0000313" key="3">
    <source>
        <dbReference type="Proteomes" id="UP000317496"/>
    </source>
</evidence>
<dbReference type="AlphaFoldDB" id="A0A516GWM7"/>
<dbReference type="PROSITE" id="PS51318">
    <property type="entry name" value="TAT"/>
    <property type="match status" value="1"/>
</dbReference>
<dbReference type="EMBL" id="CP041636">
    <property type="protein sequence ID" value="QDO95943.1"/>
    <property type="molecule type" value="Genomic_DNA"/>
</dbReference>
<keyword evidence="1" id="KW-0812">Transmembrane</keyword>
<accession>A0A516GWM7</accession>
<dbReference type="InterPro" id="IPR006311">
    <property type="entry name" value="TAT_signal"/>
</dbReference>
<reference evidence="2 3" key="1">
    <citation type="submission" date="2019-07" db="EMBL/GenBank/DDBJ databases">
        <title>Genome sequencing for Ferrovibrio sp. K5.</title>
        <authorList>
            <person name="Park S.-J."/>
        </authorList>
    </citation>
    <scope>NUCLEOTIDE SEQUENCE [LARGE SCALE GENOMIC DNA]</scope>
    <source>
        <strain evidence="2 3">K5</strain>
    </source>
</reference>
<dbReference type="OrthoDB" id="8156917at2"/>
<dbReference type="InterPro" id="IPR000415">
    <property type="entry name" value="Nitroreductase-like"/>
</dbReference>
<protein>
    <submittedName>
        <fullName evidence="2">Twin-arginine translocation pathway signal protein</fullName>
    </submittedName>
</protein>
<dbReference type="KEGG" id="fer:FNB15_01010"/>
<dbReference type="Proteomes" id="UP000317496">
    <property type="component" value="Chromosome"/>
</dbReference>
<feature type="transmembrane region" description="Helical" evidence="1">
    <location>
        <begin position="7"/>
        <end position="26"/>
    </location>
</feature>